<feature type="transmembrane region" description="Helical" evidence="1">
    <location>
        <begin position="20"/>
        <end position="40"/>
    </location>
</feature>
<evidence type="ECO:0000256" key="1">
    <source>
        <dbReference type="SAM" id="Phobius"/>
    </source>
</evidence>
<evidence type="ECO:0000313" key="3">
    <source>
        <dbReference type="Proteomes" id="UP000295008"/>
    </source>
</evidence>
<keyword evidence="1" id="KW-0472">Membrane</keyword>
<keyword evidence="3" id="KW-1185">Reference proteome</keyword>
<evidence type="ECO:0000313" key="2">
    <source>
        <dbReference type="EMBL" id="TCL53926.1"/>
    </source>
</evidence>
<name>A0A4R1QK32_HYDET</name>
<dbReference type="AlphaFoldDB" id="A0A4R1QK32"/>
<reference evidence="2 3" key="1">
    <citation type="submission" date="2019-03" db="EMBL/GenBank/DDBJ databases">
        <title>Genomic Encyclopedia of Type Strains, Phase IV (KMG-IV): sequencing the most valuable type-strain genomes for metagenomic binning, comparative biology and taxonomic classification.</title>
        <authorList>
            <person name="Goeker M."/>
        </authorList>
    </citation>
    <scope>NUCLEOTIDE SEQUENCE [LARGE SCALE GENOMIC DNA]</scope>
    <source>
        <strain evidence="2 3">LX-B</strain>
    </source>
</reference>
<protein>
    <submittedName>
        <fullName evidence="2">Uncharacterized protein</fullName>
    </submittedName>
</protein>
<keyword evidence="1" id="KW-1133">Transmembrane helix</keyword>
<dbReference type="EMBL" id="SLUN01000069">
    <property type="protein sequence ID" value="TCL53926.1"/>
    <property type="molecule type" value="Genomic_DNA"/>
</dbReference>
<keyword evidence="1" id="KW-0812">Transmembrane</keyword>
<feature type="non-terminal residue" evidence="2">
    <location>
        <position position="1"/>
    </location>
</feature>
<comment type="caution">
    <text evidence="2">The sequence shown here is derived from an EMBL/GenBank/DDBJ whole genome shotgun (WGS) entry which is preliminary data.</text>
</comment>
<sequence>LNYIIKALKLLRLNSISKAFFLLFYLMDFFSGLELNPVFFVV</sequence>
<organism evidence="2 3">
    <name type="scientific">Hydrogenispora ethanolica</name>
    <dbReference type="NCBI Taxonomy" id="1082276"/>
    <lineage>
        <taxon>Bacteria</taxon>
        <taxon>Bacillati</taxon>
        <taxon>Bacillota</taxon>
        <taxon>Hydrogenispora</taxon>
    </lineage>
</organism>
<proteinExistence type="predicted"/>
<accession>A0A4R1QK32</accession>
<gene>
    <name evidence="2" type="ORF">EDC14_106914</name>
</gene>
<dbReference type="Proteomes" id="UP000295008">
    <property type="component" value="Unassembled WGS sequence"/>
</dbReference>